<dbReference type="Proteomes" id="UP000254978">
    <property type="component" value="Unassembled WGS sequence"/>
</dbReference>
<proteinExistence type="predicted"/>
<protein>
    <submittedName>
        <fullName evidence="1">Uncharacterized protein</fullName>
    </submittedName>
</protein>
<reference evidence="1 2" key="1">
    <citation type="submission" date="2018-06" db="EMBL/GenBank/DDBJ databases">
        <authorList>
            <consortium name="Pathogen Informatics"/>
            <person name="Doyle S."/>
        </authorList>
    </citation>
    <scope>NUCLEOTIDE SEQUENCE [LARGE SCALE GENOMIC DNA]</scope>
    <source>
        <strain evidence="1 2">NCTC10821</strain>
    </source>
</reference>
<keyword evidence="2" id="KW-1185">Reference proteome</keyword>
<sequence length="202" mass="21835">MSVTENVVYRTLPDAGSITYRSIPGGCSGVADSLAQARVRYRGELTALLDVDRHELPPVVEHVEAKVAGMWVRSRVGAVHRDRLTDRMFLQRLLGPGELQDQIRTYVTDVDAVVVLAEPEDPVATVLDQMDRDDAVVVTFPDDRAGLSWTAIHGPSASGAEELPVARVAPGLRDCPIEAFVHTCAGGTQAVRLGPWDLARAS</sequence>
<name>A0A378TD19_9MYCO</name>
<organism evidence="1 2">
    <name type="scientific">Mycolicibacterium tokaiense</name>
    <dbReference type="NCBI Taxonomy" id="39695"/>
    <lineage>
        <taxon>Bacteria</taxon>
        <taxon>Bacillati</taxon>
        <taxon>Actinomycetota</taxon>
        <taxon>Actinomycetes</taxon>
        <taxon>Mycobacteriales</taxon>
        <taxon>Mycobacteriaceae</taxon>
        <taxon>Mycolicibacterium</taxon>
    </lineage>
</organism>
<evidence type="ECO:0000313" key="1">
    <source>
        <dbReference type="EMBL" id="STZ57416.1"/>
    </source>
</evidence>
<dbReference type="AlphaFoldDB" id="A0A378TD19"/>
<dbReference type="OrthoDB" id="4733582at2"/>
<evidence type="ECO:0000313" key="2">
    <source>
        <dbReference type="Proteomes" id="UP000254978"/>
    </source>
</evidence>
<dbReference type="EMBL" id="UGQT01000001">
    <property type="protein sequence ID" value="STZ57416.1"/>
    <property type="molecule type" value="Genomic_DNA"/>
</dbReference>
<gene>
    <name evidence="1" type="ORF">NCTC10821_00916</name>
</gene>
<accession>A0A378TD19</accession>
<dbReference type="RefSeq" id="WP_115277642.1">
    <property type="nucleotide sequence ID" value="NZ_AP022600.1"/>
</dbReference>